<dbReference type="InterPro" id="IPR006626">
    <property type="entry name" value="PbH1"/>
</dbReference>
<dbReference type="RefSeq" id="WP_344274488.1">
    <property type="nucleotide sequence ID" value="NZ_BAAAMR010000062.1"/>
</dbReference>
<evidence type="ECO:0000313" key="1">
    <source>
        <dbReference type="EMBL" id="GAA2153490.1"/>
    </source>
</evidence>
<evidence type="ECO:0000313" key="2">
    <source>
        <dbReference type="Proteomes" id="UP001501020"/>
    </source>
</evidence>
<dbReference type="SMART" id="SM00710">
    <property type="entry name" value="PbH1"/>
    <property type="match status" value="5"/>
</dbReference>
<reference evidence="2" key="1">
    <citation type="journal article" date="2019" name="Int. J. Syst. Evol. Microbiol.">
        <title>The Global Catalogue of Microorganisms (GCM) 10K type strain sequencing project: providing services to taxonomists for standard genome sequencing and annotation.</title>
        <authorList>
            <consortium name="The Broad Institute Genomics Platform"/>
            <consortium name="The Broad Institute Genome Sequencing Center for Infectious Disease"/>
            <person name="Wu L."/>
            <person name="Ma J."/>
        </authorList>
    </citation>
    <scope>NUCLEOTIDE SEQUENCE [LARGE SCALE GENOMIC DNA]</scope>
    <source>
        <strain evidence="2">JCM 13850</strain>
    </source>
</reference>
<dbReference type="InterPro" id="IPR011050">
    <property type="entry name" value="Pectin_lyase_fold/virulence"/>
</dbReference>
<keyword evidence="2" id="KW-1185">Reference proteome</keyword>
<dbReference type="Proteomes" id="UP001501020">
    <property type="component" value="Unassembled WGS sequence"/>
</dbReference>
<dbReference type="SUPFAM" id="SSF51126">
    <property type="entry name" value="Pectin lyase-like"/>
    <property type="match status" value="1"/>
</dbReference>
<organism evidence="1 2">
    <name type="scientific">Actinomadura napierensis</name>
    <dbReference type="NCBI Taxonomy" id="267854"/>
    <lineage>
        <taxon>Bacteria</taxon>
        <taxon>Bacillati</taxon>
        <taxon>Actinomycetota</taxon>
        <taxon>Actinomycetes</taxon>
        <taxon>Streptosporangiales</taxon>
        <taxon>Thermomonosporaceae</taxon>
        <taxon>Actinomadura</taxon>
    </lineage>
</organism>
<sequence>MRHWLRAGNPAGHAMVPAAARPVDTSHPTRVIGHGDPRGCTATAVVAAVAKGGIIAFDCGPAPVTIAMKVTAKIRNSVPHTVLDGGGLVTLSGGGARRILYMNTCDQAQGWTTSHCNDQSTPHLTVQNITFAGGNATGQKQDGGGGGAIFVRGGRLTVINARFTGNRCDSTGADLGGAAIRVLDQYHGLPVYVARSTFEGGTCSNGGALSGISVSWTILNSLFTGNQAVGRGANPARGGTPGGGSGGAVYADGNRFAIRLAGTVIRGSRANEGGGAVFFVSNDNTGELTIDHSRLTGNRNAGFETAGLPGIYFHSTGRPTITASTLSR</sequence>
<name>A0ABP5LT44_9ACTN</name>
<proteinExistence type="predicted"/>
<gene>
    <name evidence="1" type="ORF">GCM10009727_59940</name>
</gene>
<accession>A0ABP5LT44</accession>
<comment type="caution">
    <text evidence="1">The sequence shown here is derived from an EMBL/GenBank/DDBJ whole genome shotgun (WGS) entry which is preliminary data.</text>
</comment>
<dbReference type="EMBL" id="BAAAMR010000062">
    <property type="protein sequence ID" value="GAA2153490.1"/>
    <property type="molecule type" value="Genomic_DNA"/>
</dbReference>
<evidence type="ECO:0008006" key="3">
    <source>
        <dbReference type="Google" id="ProtNLM"/>
    </source>
</evidence>
<protein>
    <recommendedName>
        <fullName evidence="3">Right-handed parallel beta-helix repeat-containing protein</fullName>
    </recommendedName>
</protein>